<organism evidence="2">
    <name type="scientific">marine sediment metagenome</name>
    <dbReference type="NCBI Taxonomy" id="412755"/>
    <lineage>
        <taxon>unclassified sequences</taxon>
        <taxon>metagenomes</taxon>
        <taxon>ecological metagenomes</taxon>
    </lineage>
</organism>
<accession>X1LCI0</accession>
<dbReference type="InterPro" id="IPR050103">
    <property type="entry name" value="Class-III_PLP-dep_AT"/>
</dbReference>
<dbReference type="SUPFAM" id="SSF53383">
    <property type="entry name" value="PLP-dependent transferases"/>
    <property type="match status" value="1"/>
</dbReference>
<evidence type="ECO:0000313" key="2">
    <source>
        <dbReference type="EMBL" id="GAI03541.1"/>
    </source>
</evidence>
<evidence type="ECO:0000256" key="1">
    <source>
        <dbReference type="ARBA" id="ARBA00001933"/>
    </source>
</evidence>
<sequence length="107" mass="11987">MVLEPIQGWGGSVVYPDDYLPKIRKMCDKLGILMIVDEVLTCCARTGKMFCVENYDVVPDIMTLKRVIQNEVQNVLAIKLLNGEIKEGDTVSIDVTGPEGRVLEFRV</sequence>
<dbReference type="GO" id="GO:0042802">
    <property type="term" value="F:identical protein binding"/>
    <property type="evidence" value="ECO:0007669"/>
    <property type="project" value="TreeGrafter"/>
</dbReference>
<dbReference type="InterPro" id="IPR015424">
    <property type="entry name" value="PyrdxlP-dep_Trfase"/>
</dbReference>
<dbReference type="AlphaFoldDB" id="X1LCI0"/>
<protein>
    <submittedName>
        <fullName evidence="2">Uncharacterized protein</fullName>
    </submittedName>
</protein>
<gene>
    <name evidence="2" type="ORF">S06H3_16904</name>
</gene>
<dbReference type="GO" id="GO:0030170">
    <property type="term" value="F:pyridoxal phosphate binding"/>
    <property type="evidence" value="ECO:0007669"/>
    <property type="project" value="InterPro"/>
</dbReference>
<dbReference type="GO" id="GO:0008483">
    <property type="term" value="F:transaminase activity"/>
    <property type="evidence" value="ECO:0007669"/>
    <property type="project" value="InterPro"/>
</dbReference>
<dbReference type="GO" id="GO:0005524">
    <property type="term" value="F:ATP binding"/>
    <property type="evidence" value="ECO:0007669"/>
    <property type="project" value="UniProtKB-KW"/>
</dbReference>
<dbReference type="EMBL" id="BARV01008405">
    <property type="protein sequence ID" value="GAI03541.1"/>
    <property type="molecule type" value="Genomic_DNA"/>
</dbReference>
<dbReference type="InterPro" id="IPR005814">
    <property type="entry name" value="Aminotrans_3"/>
</dbReference>
<comment type="cofactor">
    <cofactor evidence="1">
        <name>pyridoxal 5'-phosphate</name>
        <dbReference type="ChEBI" id="CHEBI:597326"/>
    </cofactor>
</comment>
<dbReference type="Gene3D" id="1.10.8.60">
    <property type="match status" value="1"/>
</dbReference>
<dbReference type="InterPro" id="IPR015421">
    <property type="entry name" value="PyrdxlP-dep_Trfase_major"/>
</dbReference>
<dbReference type="Pfam" id="PF00202">
    <property type="entry name" value="Aminotran_3"/>
    <property type="match status" value="1"/>
</dbReference>
<reference evidence="2" key="1">
    <citation type="journal article" date="2014" name="Front. Microbiol.">
        <title>High frequency of phylogenetically diverse reductive dehalogenase-homologous genes in deep subseafloor sedimentary metagenomes.</title>
        <authorList>
            <person name="Kawai M."/>
            <person name="Futagami T."/>
            <person name="Toyoda A."/>
            <person name="Takaki Y."/>
            <person name="Nishi S."/>
            <person name="Hori S."/>
            <person name="Arai W."/>
            <person name="Tsubouchi T."/>
            <person name="Morono Y."/>
            <person name="Uchiyama I."/>
            <person name="Ito T."/>
            <person name="Fujiyama A."/>
            <person name="Inagaki F."/>
            <person name="Takami H."/>
        </authorList>
    </citation>
    <scope>NUCLEOTIDE SEQUENCE</scope>
    <source>
        <strain evidence="2">Expedition CK06-06</strain>
    </source>
</reference>
<dbReference type="Gene3D" id="3.40.640.10">
    <property type="entry name" value="Type I PLP-dependent aspartate aminotransferase-like (Major domain)"/>
    <property type="match status" value="1"/>
</dbReference>
<proteinExistence type="predicted"/>
<name>X1LCI0_9ZZZZ</name>
<comment type="caution">
    <text evidence="2">The sequence shown here is derived from an EMBL/GenBank/DDBJ whole genome shotgun (WGS) entry which is preliminary data.</text>
</comment>
<dbReference type="PANTHER" id="PTHR11986">
    <property type="entry name" value="AMINOTRANSFERASE CLASS III"/>
    <property type="match status" value="1"/>
</dbReference>